<evidence type="ECO:0000313" key="2">
    <source>
        <dbReference type="EMBL" id="JAS84395.1"/>
    </source>
</evidence>
<name>A0A1B6IBS3_9HEMI</name>
<dbReference type="Gene3D" id="3.90.1200.10">
    <property type="match status" value="1"/>
</dbReference>
<proteinExistence type="predicted"/>
<dbReference type="PANTHER" id="PTHR11012">
    <property type="entry name" value="PROTEIN KINASE-LIKE DOMAIN-CONTAINING"/>
    <property type="match status" value="1"/>
</dbReference>
<accession>A0A1B6IBS3</accession>
<dbReference type="PANTHER" id="PTHR11012:SF56">
    <property type="entry name" value="CHK KINASE-LIKE DOMAIN-CONTAINING PROTEIN-RELATED"/>
    <property type="match status" value="1"/>
</dbReference>
<gene>
    <name evidence="2" type="ORF">g.34137</name>
</gene>
<dbReference type="InterPro" id="IPR011009">
    <property type="entry name" value="Kinase-like_dom_sf"/>
</dbReference>
<dbReference type="InterPro" id="IPR004119">
    <property type="entry name" value="EcKL"/>
</dbReference>
<evidence type="ECO:0000259" key="1">
    <source>
        <dbReference type="SMART" id="SM00587"/>
    </source>
</evidence>
<dbReference type="InterPro" id="IPR015897">
    <property type="entry name" value="CHK_kinase-like"/>
</dbReference>
<dbReference type="Pfam" id="PF02958">
    <property type="entry name" value="EcKL"/>
    <property type="match status" value="1"/>
</dbReference>
<dbReference type="SUPFAM" id="SSF56112">
    <property type="entry name" value="Protein kinase-like (PK-like)"/>
    <property type="match status" value="1"/>
</dbReference>
<sequence length="558" mass="63966">LHQSAAHCTATVSSGTMEQNQLNWVNEELLQSALSEDTKDLYDVQVKNDGVEPFFLVEPVVDEELLQSTLLQGNINLNNVQVKNDGVEPFLLVEPVVNEELLQSVVLVDKMNLDDVHVKNDNIEPVADEELLQLAVLVDKINLDDANVKNDKVEPVVNEELTTSVIVEDNKNLHNIHTEHDKEEPTVESENDSSSILNSVEVELENNTEESTMSKSMTMKGPLIDGHYFKNMLDSDKLDKNQFNFYRYIFPQIDDIFKRKFGPKVHLSKLDNILIMEDIIGSGYVICNRIKQLDYPHCKQAIETLAWFHAATIVLHSENPELVERNGSEPVYNDAFIGETKLSLTYRSQLTAVADMIKYCDGLEPLSSAIHSRRDSLVQTIVDIFKQRRKFTVLNQGDFWTNNILFIYEDGNVANCKIMDFRLRRFGSPAIDLWHFVMTSPNSDVDLMKLFKIYIENLNKFLTELDCLITYTLEDLQKELKHFLPWALTVVVSYLPLILNDNSSYSENILDLDSVNVEEDLYLKPLLGSTYMRRLRHVCEHLISFGLVDYLINNKIEN</sequence>
<dbReference type="AlphaFoldDB" id="A0A1B6IBS3"/>
<feature type="domain" description="CHK kinase-like" evidence="1">
    <location>
        <begin position="274"/>
        <end position="464"/>
    </location>
</feature>
<reference evidence="2" key="1">
    <citation type="submission" date="2015-11" db="EMBL/GenBank/DDBJ databases">
        <title>De novo transcriptome assembly of four potential Pierce s Disease insect vectors from Arizona vineyards.</title>
        <authorList>
            <person name="Tassone E.E."/>
        </authorList>
    </citation>
    <scope>NUCLEOTIDE SEQUENCE</scope>
</reference>
<feature type="non-terminal residue" evidence="2">
    <location>
        <position position="1"/>
    </location>
</feature>
<dbReference type="EMBL" id="GECU01023311">
    <property type="protein sequence ID" value="JAS84395.1"/>
    <property type="molecule type" value="Transcribed_RNA"/>
</dbReference>
<protein>
    <recommendedName>
        <fullName evidence="1">CHK kinase-like domain-containing protein</fullName>
    </recommendedName>
</protein>
<organism evidence="2">
    <name type="scientific">Homalodisca liturata</name>
    <dbReference type="NCBI Taxonomy" id="320908"/>
    <lineage>
        <taxon>Eukaryota</taxon>
        <taxon>Metazoa</taxon>
        <taxon>Ecdysozoa</taxon>
        <taxon>Arthropoda</taxon>
        <taxon>Hexapoda</taxon>
        <taxon>Insecta</taxon>
        <taxon>Pterygota</taxon>
        <taxon>Neoptera</taxon>
        <taxon>Paraneoptera</taxon>
        <taxon>Hemiptera</taxon>
        <taxon>Auchenorrhyncha</taxon>
        <taxon>Membracoidea</taxon>
        <taxon>Cicadellidae</taxon>
        <taxon>Cicadellinae</taxon>
        <taxon>Proconiini</taxon>
        <taxon>Homalodisca</taxon>
    </lineage>
</organism>
<dbReference type="SMART" id="SM00587">
    <property type="entry name" value="CHK"/>
    <property type="match status" value="1"/>
</dbReference>